<name>A0A3A3G6A6_9BURK</name>
<evidence type="ECO:0000313" key="6">
    <source>
        <dbReference type="Proteomes" id="UP000266327"/>
    </source>
</evidence>
<keyword evidence="6" id="KW-1185">Reference proteome</keyword>
<dbReference type="AlphaFoldDB" id="A0A3A3G6A6"/>
<evidence type="ECO:0000256" key="2">
    <source>
        <dbReference type="ARBA" id="ARBA00023002"/>
    </source>
</evidence>
<dbReference type="CDD" id="cd05374">
    <property type="entry name" value="17beta-HSD-like_SDR_c"/>
    <property type="match status" value="1"/>
</dbReference>
<protein>
    <submittedName>
        <fullName evidence="5">SDR family NAD(P)-dependent oxidoreductase</fullName>
    </submittedName>
</protein>
<dbReference type="PANTHER" id="PTHR43976">
    <property type="entry name" value="SHORT CHAIN DEHYDROGENASE"/>
    <property type="match status" value="1"/>
</dbReference>
<evidence type="ECO:0000256" key="3">
    <source>
        <dbReference type="RuleBase" id="RU000363"/>
    </source>
</evidence>
<reference evidence="6" key="1">
    <citation type="submission" date="2018-09" db="EMBL/GenBank/DDBJ databases">
        <authorList>
            <person name="Zhu H."/>
        </authorList>
    </citation>
    <scope>NUCLEOTIDE SEQUENCE [LARGE SCALE GENOMIC DNA]</scope>
    <source>
        <strain evidence="6">K1S02-23</strain>
    </source>
</reference>
<dbReference type="SMART" id="SM00822">
    <property type="entry name" value="PKS_KR"/>
    <property type="match status" value="1"/>
</dbReference>
<dbReference type="InterPro" id="IPR036291">
    <property type="entry name" value="NAD(P)-bd_dom_sf"/>
</dbReference>
<proteinExistence type="inferred from homology"/>
<dbReference type="InterPro" id="IPR002347">
    <property type="entry name" value="SDR_fam"/>
</dbReference>
<dbReference type="EMBL" id="QYUQ01000002">
    <property type="protein sequence ID" value="RJG03195.1"/>
    <property type="molecule type" value="Genomic_DNA"/>
</dbReference>
<evidence type="ECO:0000313" key="5">
    <source>
        <dbReference type="EMBL" id="RJG03195.1"/>
    </source>
</evidence>
<dbReference type="Gene3D" id="3.40.50.720">
    <property type="entry name" value="NAD(P)-binding Rossmann-like Domain"/>
    <property type="match status" value="1"/>
</dbReference>
<feature type="domain" description="Ketoreductase" evidence="4">
    <location>
        <begin position="3"/>
        <end position="183"/>
    </location>
</feature>
<dbReference type="PRINTS" id="PR00080">
    <property type="entry name" value="SDRFAMILY"/>
</dbReference>
<dbReference type="SUPFAM" id="SSF51735">
    <property type="entry name" value="NAD(P)-binding Rossmann-fold domains"/>
    <property type="match status" value="1"/>
</dbReference>
<comment type="similarity">
    <text evidence="1 3">Belongs to the short-chain dehydrogenases/reductases (SDR) family.</text>
</comment>
<evidence type="ECO:0000256" key="1">
    <source>
        <dbReference type="ARBA" id="ARBA00006484"/>
    </source>
</evidence>
<organism evidence="5 6">
    <name type="scientific">Noviherbaspirillum sedimenti</name>
    <dbReference type="NCBI Taxonomy" id="2320865"/>
    <lineage>
        <taxon>Bacteria</taxon>
        <taxon>Pseudomonadati</taxon>
        <taxon>Pseudomonadota</taxon>
        <taxon>Betaproteobacteria</taxon>
        <taxon>Burkholderiales</taxon>
        <taxon>Oxalobacteraceae</taxon>
        <taxon>Noviherbaspirillum</taxon>
    </lineage>
</organism>
<dbReference type="InterPro" id="IPR020904">
    <property type="entry name" value="Sc_DH/Rdtase_CS"/>
</dbReference>
<dbReference type="InterPro" id="IPR051911">
    <property type="entry name" value="SDR_oxidoreductase"/>
</dbReference>
<gene>
    <name evidence="5" type="ORF">D3878_17685</name>
</gene>
<sequence>MSKVWLITGASRGIGAEIARAALAAGDRVVATGRNPQSVEEALGASDRLLAIGLDVTIVRQADEAVKAAIDKFGRIDVLVNNAGYALLGALEECSAEEVEAQFRTNVFGLLHVTRAVLPILRAQRSGHIFNISSLAGFYGDPGASSYCGTKFAVEGLSESLSREVAPLGIHVTIVEPGYFRTDFLSGASVNHAARVISDYDETAGKARRATAEVDGKQANDPKKLAQAFVTLTNAEKPPLRFTAGADAVELLEKSLSRKKLQLDQWRELSISFAHD</sequence>
<dbReference type="NCBIfam" id="NF004824">
    <property type="entry name" value="PRK06180.1"/>
    <property type="match status" value="1"/>
</dbReference>
<comment type="caution">
    <text evidence="5">The sequence shown here is derived from an EMBL/GenBank/DDBJ whole genome shotgun (WGS) entry which is preliminary data.</text>
</comment>
<evidence type="ECO:0000259" key="4">
    <source>
        <dbReference type="SMART" id="SM00822"/>
    </source>
</evidence>
<dbReference type="GO" id="GO:0016491">
    <property type="term" value="F:oxidoreductase activity"/>
    <property type="evidence" value="ECO:0007669"/>
    <property type="project" value="UniProtKB-KW"/>
</dbReference>
<keyword evidence="2" id="KW-0560">Oxidoreductase</keyword>
<dbReference type="OrthoDB" id="9789083at2"/>
<dbReference type="RefSeq" id="WP_119786694.1">
    <property type="nucleotide sequence ID" value="NZ_QYUQ01000002.1"/>
</dbReference>
<dbReference type="InterPro" id="IPR057326">
    <property type="entry name" value="KR_dom"/>
</dbReference>
<dbReference type="Proteomes" id="UP000266327">
    <property type="component" value="Unassembled WGS sequence"/>
</dbReference>
<accession>A0A3A3G6A6</accession>
<dbReference type="PRINTS" id="PR00081">
    <property type="entry name" value="GDHRDH"/>
</dbReference>
<dbReference type="PANTHER" id="PTHR43976:SF16">
    <property type="entry name" value="SHORT-CHAIN DEHYDROGENASE_REDUCTASE FAMILY PROTEIN"/>
    <property type="match status" value="1"/>
</dbReference>
<dbReference type="PROSITE" id="PS00061">
    <property type="entry name" value="ADH_SHORT"/>
    <property type="match status" value="1"/>
</dbReference>
<dbReference type="Pfam" id="PF00106">
    <property type="entry name" value="adh_short"/>
    <property type="match status" value="1"/>
</dbReference>